<evidence type="ECO:0000256" key="6">
    <source>
        <dbReference type="ARBA" id="ARBA00022763"/>
    </source>
</evidence>
<dbReference type="Gene3D" id="1.10.10.10">
    <property type="entry name" value="Winged helix-like DNA-binding domain superfamily/Winged helix DNA-binding domain"/>
    <property type="match status" value="1"/>
</dbReference>
<keyword evidence="7 9" id="KW-0234">DNA repair</keyword>
<dbReference type="InterPro" id="IPR001497">
    <property type="entry name" value="MethylDNA_cys_MeTrfase_AS"/>
</dbReference>
<evidence type="ECO:0000256" key="8">
    <source>
        <dbReference type="ARBA" id="ARBA00049348"/>
    </source>
</evidence>
<dbReference type="InterPro" id="IPR008332">
    <property type="entry name" value="MethylG_MeTrfase_N"/>
</dbReference>
<evidence type="ECO:0000256" key="9">
    <source>
        <dbReference type="HAMAP-Rule" id="MF_00772"/>
    </source>
</evidence>
<feature type="active site" description="Nucleophile; methyl group acceptor" evidence="9">
    <location>
        <position position="171"/>
    </location>
</feature>
<evidence type="ECO:0000313" key="13">
    <source>
        <dbReference type="EMBL" id="RTR26813.1"/>
    </source>
</evidence>
<name>A0A3S0KBC0_9GAMM</name>
<protein>
    <recommendedName>
        <fullName evidence="9">Methylated-DNA--protein-cysteine methyltransferase</fullName>
        <ecNumber evidence="9">2.1.1.63</ecNumber>
    </recommendedName>
    <alternativeName>
        <fullName evidence="9">6-O-methylguanine-DNA methyltransferase</fullName>
        <shortName evidence="9">MGMT</shortName>
    </alternativeName>
    <alternativeName>
        <fullName evidence="9">O-6-methylguanine-DNA-alkyltransferase</fullName>
    </alternativeName>
</protein>
<dbReference type="EC" id="2.1.1.63" evidence="9"/>
<evidence type="ECO:0000256" key="10">
    <source>
        <dbReference type="SAM" id="MobiDB-lite"/>
    </source>
</evidence>
<dbReference type="GO" id="GO:0006307">
    <property type="term" value="P:DNA alkylation repair"/>
    <property type="evidence" value="ECO:0007669"/>
    <property type="project" value="UniProtKB-UniRule"/>
</dbReference>
<proteinExistence type="inferred from homology"/>
<dbReference type="RefSeq" id="WP_126508046.1">
    <property type="nucleotide sequence ID" value="NZ_RXNV01000019.1"/>
</dbReference>
<dbReference type="NCBIfam" id="TIGR00589">
    <property type="entry name" value="ogt"/>
    <property type="match status" value="1"/>
</dbReference>
<dbReference type="Pfam" id="PF01035">
    <property type="entry name" value="DNA_binding_1"/>
    <property type="match status" value="1"/>
</dbReference>
<keyword evidence="6 9" id="KW-0227">DNA damage</keyword>
<dbReference type="FunFam" id="1.10.10.10:FF:000214">
    <property type="entry name" value="Methylated-DNA--protein-cysteine methyltransferase"/>
    <property type="match status" value="1"/>
</dbReference>
<feature type="domain" description="Methylated-DNA-[protein]-cysteine S-methyltransferase DNA binding" evidence="11">
    <location>
        <begin position="120"/>
        <end position="199"/>
    </location>
</feature>
<dbReference type="AlphaFoldDB" id="A0A3S0KBC0"/>
<comment type="function">
    <text evidence="9">Involved in the cellular defense against the biological effects of O6-methylguanine (O6-MeG) and O4-methylthymine (O4-MeT) in DNA. Repairs the methylated nucleobase in DNA by stoichiometrically transferring the methyl group to a cysteine residue in the enzyme. This is a suicide reaction: the enzyme is irreversibly inactivated.</text>
</comment>
<reference evidence="13 14" key="1">
    <citation type="submission" date="2018-12" db="EMBL/GenBank/DDBJ databases">
        <authorList>
            <person name="Yu L."/>
        </authorList>
    </citation>
    <scope>NUCLEOTIDE SEQUENCE [LARGE SCALE GENOMIC DNA]</scope>
    <source>
        <strain evidence="13 14">HAW-EB5</strain>
    </source>
</reference>
<dbReference type="Proteomes" id="UP000282060">
    <property type="component" value="Unassembled WGS sequence"/>
</dbReference>
<evidence type="ECO:0000256" key="5">
    <source>
        <dbReference type="ARBA" id="ARBA00022679"/>
    </source>
</evidence>
<keyword evidence="3 9" id="KW-0963">Cytoplasm</keyword>
<comment type="similarity">
    <text evidence="2 9">Belongs to the MGMT family.</text>
</comment>
<dbReference type="InterPro" id="IPR023546">
    <property type="entry name" value="MGMT"/>
</dbReference>
<comment type="catalytic activity">
    <reaction evidence="1 9">
        <text>a 4-O-methyl-thymidine in DNA + L-cysteinyl-[protein] = a thymidine in DNA + S-methyl-L-cysteinyl-[protein]</text>
        <dbReference type="Rhea" id="RHEA:53428"/>
        <dbReference type="Rhea" id="RHEA-COMP:10131"/>
        <dbReference type="Rhea" id="RHEA-COMP:10132"/>
        <dbReference type="Rhea" id="RHEA-COMP:13555"/>
        <dbReference type="Rhea" id="RHEA-COMP:13556"/>
        <dbReference type="ChEBI" id="CHEBI:29950"/>
        <dbReference type="ChEBI" id="CHEBI:82612"/>
        <dbReference type="ChEBI" id="CHEBI:137386"/>
        <dbReference type="ChEBI" id="CHEBI:137387"/>
        <dbReference type="EC" id="2.1.1.63"/>
    </reaction>
</comment>
<comment type="catalytic activity">
    <reaction evidence="8 9">
        <text>a 6-O-methyl-2'-deoxyguanosine in DNA + L-cysteinyl-[protein] = S-methyl-L-cysteinyl-[protein] + a 2'-deoxyguanosine in DNA</text>
        <dbReference type="Rhea" id="RHEA:24000"/>
        <dbReference type="Rhea" id="RHEA-COMP:10131"/>
        <dbReference type="Rhea" id="RHEA-COMP:10132"/>
        <dbReference type="Rhea" id="RHEA-COMP:11367"/>
        <dbReference type="Rhea" id="RHEA-COMP:11368"/>
        <dbReference type="ChEBI" id="CHEBI:29950"/>
        <dbReference type="ChEBI" id="CHEBI:82612"/>
        <dbReference type="ChEBI" id="CHEBI:85445"/>
        <dbReference type="ChEBI" id="CHEBI:85448"/>
        <dbReference type="EC" id="2.1.1.63"/>
    </reaction>
</comment>
<sequence>MTALMTSNTEQQPTQKHSVAEEAGLNTGSVLVSLPDKEKVVPLASKTFSTPVGELLIKANQYGLSHLSLTEMDEALWVDESHPSHLDAAGYLSQTELEIRQYFSGSREVFSVPLAPQGTEFQKQVWQALLELSHGEYCSYSDIAQKINRPKAVRAVGAANGANRIAIIIPCHRVIGKNGQLTGYAYGIDMKRQLLGLEGNTDRKTILF</sequence>
<dbReference type="SUPFAM" id="SSF46767">
    <property type="entry name" value="Methylated DNA-protein cysteine methyltransferase, C-terminal domain"/>
    <property type="match status" value="1"/>
</dbReference>
<evidence type="ECO:0000256" key="4">
    <source>
        <dbReference type="ARBA" id="ARBA00022603"/>
    </source>
</evidence>
<dbReference type="Pfam" id="PF02870">
    <property type="entry name" value="Methyltransf_1N"/>
    <property type="match status" value="1"/>
</dbReference>
<comment type="subcellular location">
    <subcellularLocation>
        <location evidence="9">Cytoplasm</location>
    </subcellularLocation>
</comment>
<evidence type="ECO:0000256" key="7">
    <source>
        <dbReference type="ARBA" id="ARBA00023204"/>
    </source>
</evidence>
<organism evidence="13 14">
    <name type="scientific">Shewanella atlantica</name>
    <dbReference type="NCBI Taxonomy" id="271099"/>
    <lineage>
        <taxon>Bacteria</taxon>
        <taxon>Pseudomonadati</taxon>
        <taxon>Pseudomonadota</taxon>
        <taxon>Gammaproteobacteria</taxon>
        <taxon>Alteromonadales</taxon>
        <taxon>Shewanellaceae</taxon>
        <taxon>Shewanella</taxon>
    </lineage>
</organism>
<keyword evidence="5 9" id="KW-0808">Transferase</keyword>
<comment type="miscellaneous">
    <text evidence="9">This enzyme catalyzes only one turnover and therefore is not strictly catalytic. According to one definition, an enzyme is a biocatalyst that acts repeatedly and over many reaction cycles.</text>
</comment>
<dbReference type="PANTHER" id="PTHR10815:SF5">
    <property type="entry name" value="METHYLATED-DNA--PROTEIN-CYSTEINE METHYLTRANSFERASE"/>
    <property type="match status" value="1"/>
</dbReference>
<gene>
    <name evidence="13" type="ORF">EKG39_21485</name>
</gene>
<feature type="domain" description="Methylguanine DNA methyltransferase ribonuclease-like" evidence="12">
    <location>
        <begin position="47"/>
        <end position="116"/>
    </location>
</feature>
<feature type="region of interest" description="Disordered" evidence="10">
    <location>
        <begin position="1"/>
        <end position="22"/>
    </location>
</feature>
<accession>A0A3S0KBC0</accession>
<evidence type="ECO:0000256" key="2">
    <source>
        <dbReference type="ARBA" id="ARBA00008711"/>
    </source>
</evidence>
<comment type="caution">
    <text evidence="13">The sequence shown here is derived from an EMBL/GenBank/DDBJ whole genome shotgun (WGS) entry which is preliminary data.</text>
</comment>
<evidence type="ECO:0000256" key="1">
    <source>
        <dbReference type="ARBA" id="ARBA00001286"/>
    </source>
</evidence>
<evidence type="ECO:0000259" key="11">
    <source>
        <dbReference type="Pfam" id="PF01035"/>
    </source>
</evidence>
<evidence type="ECO:0000313" key="14">
    <source>
        <dbReference type="Proteomes" id="UP000282060"/>
    </source>
</evidence>
<dbReference type="EMBL" id="RXNV01000019">
    <property type="protein sequence ID" value="RTR26813.1"/>
    <property type="molecule type" value="Genomic_DNA"/>
</dbReference>
<dbReference type="InterPro" id="IPR014048">
    <property type="entry name" value="MethylDNA_cys_MeTrfase_DNA-bd"/>
</dbReference>
<dbReference type="GO" id="GO:0032259">
    <property type="term" value="P:methylation"/>
    <property type="evidence" value="ECO:0007669"/>
    <property type="project" value="UniProtKB-KW"/>
</dbReference>
<dbReference type="GO" id="GO:0003908">
    <property type="term" value="F:methylated-DNA-[protein]-cysteine S-methyltransferase activity"/>
    <property type="evidence" value="ECO:0007669"/>
    <property type="project" value="UniProtKB-UniRule"/>
</dbReference>
<evidence type="ECO:0000259" key="12">
    <source>
        <dbReference type="Pfam" id="PF02870"/>
    </source>
</evidence>
<dbReference type="CDD" id="cd06445">
    <property type="entry name" value="ATase"/>
    <property type="match status" value="1"/>
</dbReference>
<feature type="compositionally biased region" description="Polar residues" evidence="10">
    <location>
        <begin position="1"/>
        <end position="17"/>
    </location>
</feature>
<dbReference type="InterPro" id="IPR036631">
    <property type="entry name" value="MGMT_N_sf"/>
</dbReference>
<dbReference type="OrthoDB" id="9811249at2"/>
<dbReference type="PROSITE" id="PS00374">
    <property type="entry name" value="MGMT"/>
    <property type="match status" value="1"/>
</dbReference>
<dbReference type="HAMAP" id="MF_00772">
    <property type="entry name" value="OGT"/>
    <property type="match status" value="1"/>
</dbReference>
<dbReference type="InterPro" id="IPR036217">
    <property type="entry name" value="MethylDNA_cys_MeTrfase_DNAb"/>
</dbReference>
<dbReference type="PANTHER" id="PTHR10815">
    <property type="entry name" value="METHYLATED-DNA--PROTEIN-CYSTEINE METHYLTRANSFERASE"/>
    <property type="match status" value="1"/>
</dbReference>
<dbReference type="SUPFAM" id="SSF53155">
    <property type="entry name" value="Methylated DNA-protein cysteine methyltransferase domain"/>
    <property type="match status" value="1"/>
</dbReference>
<keyword evidence="14" id="KW-1185">Reference proteome</keyword>
<evidence type="ECO:0000256" key="3">
    <source>
        <dbReference type="ARBA" id="ARBA00022490"/>
    </source>
</evidence>
<dbReference type="GO" id="GO:0005737">
    <property type="term" value="C:cytoplasm"/>
    <property type="evidence" value="ECO:0007669"/>
    <property type="project" value="UniProtKB-SubCell"/>
</dbReference>
<dbReference type="InterPro" id="IPR036388">
    <property type="entry name" value="WH-like_DNA-bd_sf"/>
</dbReference>
<keyword evidence="4 9" id="KW-0489">Methyltransferase</keyword>
<dbReference type="Gene3D" id="3.30.160.70">
    <property type="entry name" value="Methylated DNA-protein cysteine methyltransferase domain"/>
    <property type="match status" value="1"/>
</dbReference>